<dbReference type="InterPro" id="IPR001155">
    <property type="entry name" value="OxRdtase_FMN_N"/>
</dbReference>
<dbReference type="Proteomes" id="UP000010931">
    <property type="component" value="Unassembled WGS sequence"/>
</dbReference>
<dbReference type="EMBL" id="AEJB01000188">
    <property type="protein sequence ID" value="ELP68962.1"/>
    <property type="molecule type" value="Genomic_DNA"/>
</dbReference>
<evidence type="ECO:0000313" key="2">
    <source>
        <dbReference type="EMBL" id="ELP68962.1"/>
    </source>
</evidence>
<dbReference type="SUPFAM" id="SSF51395">
    <property type="entry name" value="FMN-linked oxidoreductases"/>
    <property type="match status" value="1"/>
</dbReference>
<gene>
    <name evidence="2" type="ORF">STRTUCAR8_09043</name>
</gene>
<organism evidence="2 3">
    <name type="scientific">Streptomyces turgidiscabies (strain Car8)</name>
    <dbReference type="NCBI Taxonomy" id="698760"/>
    <lineage>
        <taxon>Bacteria</taxon>
        <taxon>Bacillati</taxon>
        <taxon>Actinomycetota</taxon>
        <taxon>Actinomycetes</taxon>
        <taxon>Kitasatosporales</taxon>
        <taxon>Streptomycetaceae</taxon>
        <taxon>Streptomyces</taxon>
    </lineage>
</organism>
<accession>L7FCH0</accession>
<dbReference type="InterPro" id="IPR045247">
    <property type="entry name" value="Oye-like"/>
</dbReference>
<name>L7FCH0_STRT8</name>
<dbReference type="STRING" id="85558.T45_05697"/>
<dbReference type="Pfam" id="PF00724">
    <property type="entry name" value="Oxidored_FMN"/>
    <property type="match status" value="1"/>
</dbReference>
<dbReference type="InterPro" id="IPR013785">
    <property type="entry name" value="Aldolase_TIM"/>
</dbReference>
<dbReference type="GO" id="GO:0010181">
    <property type="term" value="F:FMN binding"/>
    <property type="evidence" value="ECO:0007669"/>
    <property type="project" value="InterPro"/>
</dbReference>
<proteinExistence type="predicted"/>
<dbReference type="PANTHER" id="PTHR22893">
    <property type="entry name" value="NADH OXIDOREDUCTASE-RELATED"/>
    <property type="match status" value="1"/>
</dbReference>
<sequence length="183" mass="19605">GVEIHAANGYLVHQFLADNTNQRTDRYGGSVDNRVRFAVEIATAVADEIGAGRTGIRISPANPFNDMAESDTHELYPALVRALAPLDLAYLHVAHGGDEELLHTLRKLWPTTLILNRAGTDISTRIKDIEDGLADVITVGTMALANPDLVERVRAGAPLNTPDPTTFYGGGAGGYTDYPTHSA</sequence>
<comment type="caution">
    <text evidence="2">The sequence shown here is derived from an EMBL/GenBank/DDBJ whole genome shotgun (WGS) entry which is preliminary data.</text>
</comment>
<keyword evidence="3" id="KW-1185">Reference proteome</keyword>
<evidence type="ECO:0000313" key="3">
    <source>
        <dbReference type="Proteomes" id="UP000010931"/>
    </source>
</evidence>
<dbReference type="PATRIC" id="fig|698760.3.peg.2349"/>
<dbReference type="GO" id="GO:0016491">
    <property type="term" value="F:oxidoreductase activity"/>
    <property type="evidence" value="ECO:0007669"/>
    <property type="project" value="InterPro"/>
</dbReference>
<feature type="domain" description="NADH:flavin oxidoreductase/NADH oxidase N-terminal" evidence="1">
    <location>
        <begin position="1"/>
        <end position="160"/>
    </location>
</feature>
<protein>
    <recommendedName>
        <fullName evidence="1">NADH:flavin oxidoreductase/NADH oxidase N-terminal domain-containing protein</fullName>
    </recommendedName>
</protein>
<evidence type="ECO:0000259" key="1">
    <source>
        <dbReference type="Pfam" id="PF00724"/>
    </source>
</evidence>
<dbReference type="GO" id="GO:0005829">
    <property type="term" value="C:cytosol"/>
    <property type="evidence" value="ECO:0007669"/>
    <property type="project" value="TreeGrafter"/>
</dbReference>
<dbReference type="Gene3D" id="3.20.20.70">
    <property type="entry name" value="Aldolase class I"/>
    <property type="match status" value="1"/>
</dbReference>
<dbReference type="PANTHER" id="PTHR22893:SF91">
    <property type="entry name" value="NADPH DEHYDROGENASE 2-RELATED"/>
    <property type="match status" value="1"/>
</dbReference>
<dbReference type="AlphaFoldDB" id="L7FCH0"/>
<feature type="non-terminal residue" evidence="2">
    <location>
        <position position="1"/>
    </location>
</feature>
<reference evidence="2 3" key="1">
    <citation type="journal article" date="2011" name="Plasmid">
        <title>Streptomyces turgidiscabies Car8 contains a modular pathogenicity island that shares virulence genes with other actinobacterial plant pathogens.</title>
        <authorList>
            <person name="Huguet-Tapia J.C."/>
            <person name="Badger J.H."/>
            <person name="Loria R."/>
            <person name="Pettis G.S."/>
        </authorList>
    </citation>
    <scope>NUCLEOTIDE SEQUENCE [LARGE SCALE GENOMIC DNA]</scope>
    <source>
        <strain evidence="2 3">Car8</strain>
    </source>
</reference>